<dbReference type="GO" id="GO:0000981">
    <property type="term" value="F:DNA-binding transcription factor activity, RNA polymerase II-specific"/>
    <property type="evidence" value="ECO:0007669"/>
    <property type="project" value="TreeGrafter"/>
</dbReference>
<evidence type="ECO:0000313" key="3">
    <source>
        <dbReference type="EMBL" id="KAK4206866.1"/>
    </source>
</evidence>
<dbReference type="Proteomes" id="UP001301769">
    <property type="component" value="Unassembled WGS sequence"/>
</dbReference>
<comment type="caution">
    <text evidence="3">The sequence shown here is derived from an EMBL/GenBank/DDBJ whole genome shotgun (WGS) entry which is preliminary data.</text>
</comment>
<dbReference type="InterPro" id="IPR052146">
    <property type="entry name" value="HOT1"/>
</dbReference>
<keyword evidence="4" id="KW-1185">Reference proteome</keyword>
<feature type="non-terminal residue" evidence="3">
    <location>
        <position position="1"/>
    </location>
</feature>
<feature type="region of interest" description="Disordered" evidence="1">
    <location>
        <begin position="111"/>
        <end position="134"/>
    </location>
</feature>
<evidence type="ECO:0000313" key="4">
    <source>
        <dbReference type="Proteomes" id="UP001301769"/>
    </source>
</evidence>
<sequence length="134" mass="14998">VSPEAEPPKHSMSRAVKTVSDLWREWTTGLQGGPSITALDNRWGSRWRAGRQAEVQWYSLRLEVIREIRRVAGMRRTSEETAVAFVAAEQRQSNCSLDLYCKRLRANRKIREADGTGGGASAGAEGRKGRRTAR</sequence>
<proteinExistence type="predicted"/>
<dbReference type="Pfam" id="PF12550">
    <property type="entry name" value="GCR1_C"/>
    <property type="match status" value="1"/>
</dbReference>
<protein>
    <submittedName>
        <fullName evidence="3">Transcriptional activator of glycolytic enzymes-domain-containing protein</fullName>
    </submittedName>
</protein>
<dbReference type="AlphaFoldDB" id="A0AAN6XWA3"/>
<dbReference type="EMBL" id="MU858343">
    <property type="protein sequence ID" value="KAK4206866.1"/>
    <property type="molecule type" value="Genomic_DNA"/>
</dbReference>
<evidence type="ECO:0000256" key="1">
    <source>
        <dbReference type="SAM" id="MobiDB-lite"/>
    </source>
</evidence>
<dbReference type="GO" id="GO:0060963">
    <property type="term" value="P:positive regulation of ribosomal protein gene transcription by RNA polymerase II"/>
    <property type="evidence" value="ECO:0007669"/>
    <property type="project" value="TreeGrafter"/>
</dbReference>
<dbReference type="PANTHER" id="PTHR37784:SF4">
    <property type="entry name" value="TRANSCRIPTION FACTOR-LIKE PROTEIN EUC1"/>
    <property type="match status" value="1"/>
</dbReference>
<reference evidence="3" key="2">
    <citation type="submission" date="2023-05" db="EMBL/GenBank/DDBJ databases">
        <authorList>
            <consortium name="Lawrence Berkeley National Laboratory"/>
            <person name="Steindorff A."/>
            <person name="Hensen N."/>
            <person name="Bonometti L."/>
            <person name="Westerberg I."/>
            <person name="Brannstrom I.O."/>
            <person name="Guillou S."/>
            <person name="Cros-Aarteil S."/>
            <person name="Calhoun S."/>
            <person name="Haridas S."/>
            <person name="Kuo A."/>
            <person name="Mondo S."/>
            <person name="Pangilinan J."/>
            <person name="Riley R."/>
            <person name="Labutti K."/>
            <person name="Andreopoulos B."/>
            <person name="Lipzen A."/>
            <person name="Chen C."/>
            <person name="Yanf M."/>
            <person name="Daum C."/>
            <person name="Ng V."/>
            <person name="Clum A."/>
            <person name="Ohm R."/>
            <person name="Martin F."/>
            <person name="Silar P."/>
            <person name="Natvig D."/>
            <person name="Lalanne C."/>
            <person name="Gautier V."/>
            <person name="Ament-Velasquez S.L."/>
            <person name="Kruys A."/>
            <person name="Hutchinson M.I."/>
            <person name="Powell A.J."/>
            <person name="Barry K."/>
            <person name="Miller A.N."/>
            <person name="Grigoriev I.V."/>
            <person name="Debuchy R."/>
            <person name="Gladieux P."/>
            <person name="Thoren M.H."/>
            <person name="Johannesson H."/>
        </authorList>
    </citation>
    <scope>NUCLEOTIDE SEQUENCE</scope>
    <source>
        <strain evidence="3">PSN293</strain>
    </source>
</reference>
<dbReference type="PANTHER" id="PTHR37784">
    <property type="entry name" value="PROTEIN MSN1"/>
    <property type="match status" value="1"/>
</dbReference>
<reference evidence="3" key="1">
    <citation type="journal article" date="2023" name="Mol. Phylogenet. Evol.">
        <title>Genome-scale phylogeny and comparative genomics of the fungal order Sordariales.</title>
        <authorList>
            <person name="Hensen N."/>
            <person name="Bonometti L."/>
            <person name="Westerberg I."/>
            <person name="Brannstrom I.O."/>
            <person name="Guillou S."/>
            <person name="Cros-Aarteil S."/>
            <person name="Calhoun S."/>
            <person name="Haridas S."/>
            <person name="Kuo A."/>
            <person name="Mondo S."/>
            <person name="Pangilinan J."/>
            <person name="Riley R."/>
            <person name="LaButti K."/>
            <person name="Andreopoulos B."/>
            <person name="Lipzen A."/>
            <person name="Chen C."/>
            <person name="Yan M."/>
            <person name="Daum C."/>
            <person name="Ng V."/>
            <person name="Clum A."/>
            <person name="Steindorff A."/>
            <person name="Ohm R.A."/>
            <person name="Martin F."/>
            <person name="Silar P."/>
            <person name="Natvig D.O."/>
            <person name="Lalanne C."/>
            <person name="Gautier V."/>
            <person name="Ament-Velasquez S.L."/>
            <person name="Kruys A."/>
            <person name="Hutchinson M.I."/>
            <person name="Powell A.J."/>
            <person name="Barry K."/>
            <person name="Miller A.N."/>
            <person name="Grigoriev I.V."/>
            <person name="Debuchy R."/>
            <person name="Gladieux P."/>
            <person name="Hiltunen Thoren M."/>
            <person name="Johannesson H."/>
        </authorList>
    </citation>
    <scope>NUCLEOTIDE SEQUENCE</scope>
    <source>
        <strain evidence="3">PSN293</strain>
    </source>
</reference>
<name>A0AAN6XWA3_9PEZI</name>
<dbReference type="InterPro" id="IPR022210">
    <property type="entry name" value="TF_GCR1-like"/>
</dbReference>
<accession>A0AAN6XWA3</accession>
<dbReference type="GO" id="GO:0000978">
    <property type="term" value="F:RNA polymerase II cis-regulatory region sequence-specific DNA binding"/>
    <property type="evidence" value="ECO:0007669"/>
    <property type="project" value="TreeGrafter"/>
</dbReference>
<evidence type="ECO:0000259" key="2">
    <source>
        <dbReference type="Pfam" id="PF12550"/>
    </source>
</evidence>
<gene>
    <name evidence="3" type="ORF">QBC37DRAFT_299945</name>
</gene>
<feature type="domain" description="Transcription activator GCR1-like" evidence="2">
    <location>
        <begin position="11"/>
        <end position="86"/>
    </location>
</feature>
<organism evidence="3 4">
    <name type="scientific">Rhypophila decipiens</name>
    <dbReference type="NCBI Taxonomy" id="261697"/>
    <lineage>
        <taxon>Eukaryota</taxon>
        <taxon>Fungi</taxon>
        <taxon>Dikarya</taxon>
        <taxon>Ascomycota</taxon>
        <taxon>Pezizomycotina</taxon>
        <taxon>Sordariomycetes</taxon>
        <taxon>Sordariomycetidae</taxon>
        <taxon>Sordariales</taxon>
        <taxon>Naviculisporaceae</taxon>
        <taxon>Rhypophila</taxon>
    </lineage>
</organism>